<name>A0A6P5AF22_BRABE</name>
<dbReference type="Pfam" id="PF13855">
    <property type="entry name" value="LRR_8"/>
    <property type="match status" value="1"/>
</dbReference>
<gene>
    <name evidence="6" type="primary">LOC109483305</name>
</gene>
<dbReference type="OrthoDB" id="676979at2759"/>
<dbReference type="KEGG" id="bbel:109483305"/>
<dbReference type="InterPro" id="IPR032675">
    <property type="entry name" value="LRR_dom_sf"/>
</dbReference>
<feature type="chain" id="PRO_5027640075" evidence="4">
    <location>
        <begin position="27"/>
        <end position="184"/>
    </location>
</feature>
<dbReference type="InterPro" id="IPR050328">
    <property type="entry name" value="Dev_Immune_Receptor"/>
</dbReference>
<dbReference type="SMART" id="SM00369">
    <property type="entry name" value="LRR_TYP"/>
    <property type="match status" value="3"/>
</dbReference>
<organism evidence="5 6">
    <name type="scientific">Branchiostoma belcheri</name>
    <name type="common">Amphioxus</name>
    <dbReference type="NCBI Taxonomy" id="7741"/>
    <lineage>
        <taxon>Eukaryota</taxon>
        <taxon>Metazoa</taxon>
        <taxon>Chordata</taxon>
        <taxon>Cephalochordata</taxon>
        <taxon>Leptocardii</taxon>
        <taxon>Amphioxiformes</taxon>
        <taxon>Branchiostomatidae</taxon>
        <taxon>Branchiostoma</taxon>
    </lineage>
</organism>
<accession>A0A6P5AF22</accession>
<keyword evidence="3" id="KW-0677">Repeat</keyword>
<dbReference type="SUPFAM" id="SSF52058">
    <property type="entry name" value="L domain-like"/>
    <property type="match status" value="1"/>
</dbReference>
<dbReference type="RefSeq" id="XP_019641857.1">
    <property type="nucleotide sequence ID" value="XM_019786298.1"/>
</dbReference>
<protein>
    <submittedName>
        <fullName evidence="6">Leucine-rich repeat-containing protein 15-like</fullName>
    </submittedName>
</protein>
<feature type="signal peptide" evidence="4">
    <location>
        <begin position="1"/>
        <end position="26"/>
    </location>
</feature>
<dbReference type="PANTHER" id="PTHR24373:SF370">
    <property type="entry name" value="FISH-LIPS, ISOFORM E"/>
    <property type="match status" value="1"/>
</dbReference>
<keyword evidence="2 4" id="KW-0732">Signal</keyword>
<dbReference type="PANTHER" id="PTHR24373">
    <property type="entry name" value="SLIT RELATED LEUCINE-RICH REPEAT NEURONAL PROTEIN"/>
    <property type="match status" value="1"/>
</dbReference>
<dbReference type="Gene3D" id="3.80.10.10">
    <property type="entry name" value="Ribonuclease Inhibitor"/>
    <property type="match status" value="2"/>
</dbReference>
<dbReference type="GeneID" id="109483305"/>
<dbReference type="Proteomes" id="UP000515135">
    <property type="component" value="Unplaced"/>
</dbReference>
<dbReference type="GO" id="GO:0031012">
    <property type="term" value="C:extracellular matrix"/>
    <property type="evidence" value="ECO:0007669"/>
    <property type="project" value="TreeGrafter"/>
</dbReference>
<sequence length="184" mass="20164">MARKLRHMLIFLLIILKEPDMPGGSGICPPSSINSIQVGAFSNLCELYHLNLNFNKISSIQFGTISDLPNLKWLNLKGNHISSIQVDTFLNLPELSNNQHDMGRKLSHLLIFLLVILKDPNMPGGSGICEPSSYGMCQNLGLTSIPQNLPSSISVGSFTNLPCLEVLTLSSNKLSHILLGTFYT</sequence>
<evidence type="ECO:0000313" key="5">
    <source>
        <dbReference type="Proteomes" id="UP000515135"/>
    </source>
</evidence>
<dbReference type="PROSITE" id="PS51450">
    <property type="entry name" value="LRR"/>
    <property type="match status" value="1"/>
</dbReference>
<evidence type="ECO:0000256" key="2">
    <source>
        <dbReference type="ARBA" id="ARBA00022729"/>
    </source>
</evidence>
<evidence type="ECO:0000313" key="6">
    <source>
        <dbReference type="RefSeq" id="XP_019641857.1"/>
    </source>
</evidence>
<dbReference type="AlphaFoldDB" id="A0A6P5AF22"/>
<evidence type="ECO:0000256" key="3">
    <source>
        <dbReference type="ARBA" id="ARBA00022737"/>
    </source>
</evidence>
<evidence type="ECO:0000256" key="1">
    <source>
        <dbReference type="ARBA" id="ARBA00022614"/>
    </source>
</evidence>
<dbReference type="InterPro" id="IPR003591">
    <property type="entry name" value="Leu-rich_rpt_typical-subtyp"/>
</dbReference>
<dbReference type="Pfam" id="PF00560">
    <property type="entry name" value="LRR_1"/>
    <property type="match status" value="1"/>
</dbReference>
<evidence type="ECO:0000256" key="4">
    <source>
        <dbReference type="SAM" id="SignalP"/>
    </source>
</evidence>
<keyword evidence="5" id="KW-1185">Reference proteome</keyword>
<proteinExistence type="predicted"/>
<keyword evidence="1" id="KW-0433">Leucine-rich repeat</keyword>
<dbReference type="GO" id="GO:0005615">
    <property type="term" value="C:extracellular space"/>
    <property type="evidence" value="ECO:0007669"/>
    <property type="project" value="TreeGrafter"/>
</dbReference>
<reference evidence="6" key="1">
    <citation type="submission" date="2025-08" db="UniProtKB">
        <authorList>
            <consortium name="RefSeq"/>
        </authorList>
    </citation>
    <scope>IDENTIFICATION</scope>
    <source>
        <tissue evidence="6">Gonad</tissue>
    </source>
</reference>
<dbReference type="InterPro" id="IPR001611">
    <property type="entry name" value="Leu-rich_rpt"/>
</dbReference>